<dbReference type="EMBL" id="CP036269">
    <property type="protein sequence ID" value="QDT45823.1"/>
    <property type="molecule type" value="Genomic_DNA"/>
</dbReference>
<organism evidence="1 2">
    <name type="scientific">Gimesia alba</name>
    <dbReference type="NCBI Taxonomy" id="2527973"/>
    <lineage>
        <taxon>Bacteria</taxon>
        <taxon>Pseudomonadati</taxon>
        <taxon>Planctomycetota</taxon>
        <taxon>Planctomycetia</taxon>
        <taxon>Planctomycetales</taxon>
        <taxon>Planctomycetaceae</taxon>
        <taxon>Gimesia</taxon>
    </lineage>
</organism>
<protein>
    <submittedName>
        <fullName evidence="1">Uncharacterized protein</fullName>
    </submittedName>
</protein>
<dbReference type="Proteomes" id="UP000317171">
    <property type="component" value="Chromosome"/>
</dbReference>
<name>A0A517RPL1_9PLAN</name>
<sequence length="93" mass="10681">MKILVRFDLMTESTKFTESDKFAFELVQNLVRSPGAFPQTGKFSSKIWAQLFGMTEKNFKELLKESGIPYFKFGSNVIVDANDFWASQKQKDA</sequence>
<keyword evidence="2" id="KW-1185">Reference proteome</keyword>
<dbReference type="KEGG" id="gaz:Pan241w_59510"/>
<reference evidence="1 2" key="1">
    <citation type="submission" date="2019-02" db="EMBL/GenBank/DDBJ databases">
        <title>Deep-cultivation of Planctomycetes and their phenomic and genomic characterization uncovers novel biology.</title>
        <authorList>
            <person name="Wiegand S."/>
            <person name="Jogler M."/>
            <person name="Boedeker C."/>
            <person name="Pinto D."/>
            <person name="Vollmers J."/>
            <person name="Rivas-Marin E."/>
            <person name="Kohn T."/>
            <person name="Peeters S.H."/>
            <person name="Heuer A."/>
            <person name="Rast P."/>
            <person name="Oberbeckmann S."/>
            <person name="Bunk B."/>
            <person name="Jeske O."/>
            <person name="Meyerdierks A."/>
            <person name="Storesund J.E."/>
            <person name="Kallscheuer N."/>
            <person name="Luecker S."/>
            <person name="Lage O.M."/>
            <person name="Pohl T."/>
            <person name="Merkel B.J."/>
            <person name="Hornburger P."/>
            <person name="Mueller R.-W."/>
            <person name="Bruemmer F."/>
            <person name="Labrenz M."/>
            <person name="Spormann A.M."/>
            <person name="Op den Camp H."/>
            <person name="Overmann J."/>
            <person name="Amann R."/>
            <person name="Jetten M.S.M."/>
            <person name="Mascher T."/>
            <person name="Medema M.H."/>
            <person name="Devos D.P."/>
            <person name="Kaster A.-K."/>
            <person name="Ovreas L."/>
            <person name="Rohde M."/>
            <person name="Galperin M.Y."/>
            <person name="Jogler C."/>
        </authorList>
    </citation>
    <scope>NUCLEOTIDE SEQUENCE [LARGE SCALE GENOMIC DNA]</scope>
    <source>
        <strain evidence="1 2">Pan241w</strain>
    </source>
</reference>
<evidence type="ECO:0000313" key="2">
    <source>
        <dbReference type="Proteomes" id="UP000317171"/>
    </source>
</evidence>
<proteinExistence type="predicted"/>
<evidence type="ECO:0000313" key="1">
    <source>
        <dbReference type="EMBL" id="QDT45823.1"/>
    </source>
</evidence>
<accession>A0A517RPL1</accession>
<gene>
    <name evidence="1" type="ORF">Pan241w_59510</name>
</gene>
<dbReference type="AlphaFoldDB" id="A0A517RPL1"/>